<reference evidence="1 2" key="1">
    <citation type="submission" date="2019-03" db="EMBL/GenBank/DDBJ databases">
        <title>Genomic Encyclopedia of Type Strains, Phase IV (KMG-IV): sequencing the most valuable type-strain genomes for metagenomic binning, comparative biology and taxonomic classification.</title>
        <authorList>
            <person name="Goeker M."/>
        </authorList>
    </citation>
    <scope>NUCLEOTIDE SEQUENCE [LARGE SCALE GENOMIC DNA]</scope>
    <source>
        <strain evidence="1 2">DSM 19610</strain>
    </source>
</reference>
<gene>
    <name evidence="1" type="ORF">DFR30_0781</name>
</gene>
<dbReference type="RefSeq" id="WP_132971416.1">
    <property type="nucleotide sequence ID" value="NZ_SMFX01000001.1"/>
</dbReference>
<dbReference type="Proteomes" id="UP000295707">
    <property type="component" value="Unassembled WGS sequence"/>
</dbReference>
<dbReference type="Gene3D" id="2.60.120.620">
    <property type="entry name" value="q2cbj1_9rhob like domain"/>
    <property type="match status" value="1"/>
</dbReference>
<organism evidence="1 2">
    <name type="scientific">Thiogranum longum</name>
    <dbReference type="NCBI Taxonomy" id="1537524"/>
    <lineage>
        <taxon>Bacteria</taxon>
        <taxon>Pseudomonadati</taxon>
        <taxon>Pseudomonadota</taxon>
        <taxon>Gammaproteobacteria</taxon>
        <taxon>Chromatiales</taxon>
        <taxon>Ectothiorhodospiraceae</taxon>
        <taxon>Thiogranum</taxon>
    </lineage>
</organism>
<dbReference type="AlphaFoldDB" id="A0A4R1H8H6"/>
<dbReference type="OrthoDB" id="549777at2"/>
<dbReference type="EMBL" id="SMFX01000001">
    <property type="protein sequence ID" value="TCK17548.1"/>
    <property type="molecule type" value="Genomic_DNA"/>
</dbReference>
<evidence type="ECO:0000313" key="2">
    <source>
        <dbReference type="Proteomes" id="UP000295707"/>
    </source>
</evidence>
<accession>A0A4R1H8H6</accession>
<keyword evidence="2" id="KW-1185">Reference proteome</keyword>
<evidence type="ECO:0008006" key="3">
    <source>
        <dbReference type="Google" id="ProtNLM"/>
    </source>
</evidence>
<name>A0A4R1H8H6_9GAMM</name>
<protein>
    <recommendedName>
        <fullName evidence="3">2-oxoglutarate-Fe(II)-dependent oxygenase superfamily protein</fullName>
    </recommendedName>
</protein>
<proteinExistence type="predicted"/>
<sequence>MSKQQNLDIHYGLVQLADSVRLNEAVRAQYRALKQANSAAITHSHYFEGRYENTYVPASVLTGIQPVLDIARREAAAFLKTEVLPEPGFWLNEMAPGHVTLAHRHDEDDELLSGVYYIDVPENSGDLVLEQGCVTTRIRPQAGMLVLFPPDVLHHVTQNLGKEIRLSVGMNFGIRD</sequence>
<evidence type="ECO:0000313" key="1">
    <source>
        <dbReference type="EMBL" id="TCK17548.1"/>
    </source>
</evidence>
<comment type="caution">
    <text evidence="1">The sequence shown here is derived from an EMBL/GenBank/DDBJ whole genome shotgun (WGS) entry which is preliminary data.</text>
</comment>